<accession>A0A2R3QIM4</accession>
<proteinExistence type="predicted"/>
<dbReference type="EMBL" id="CP027657">
    <property type="protein sequence ID" value="AVO51631.1"/>
    <property type="molecule type" value="Genomic_DNA"/>
</dbReference>
<evidence type="ECO:0000313" key="1">
    <source>
        <dbReference type="EMBL" id="AVO51631.1"/>
    </source>
</evidence>
<dbReference type="AlphaFoldDB" id="A0A2R3QIM4"/>
<evidence type="ECO:0000313" key="2">
    <source>
        <dbReference type="Proteomes" id="UP000238327"/>
    </source>
</evidence>
<name>A0A2R3QIM4_ECTME</name>
<dbReference type="Proteomes" id="UP000238327">
    <property type="component" value="Chromosome"/>
</dbReference>
<gene>
    <name evidence="1" type="ORF">C7A17_02230</name>
</gene>
<reference evidence="1 2" key="1">
    <citation type="submission" date="2018-03" db="EMBL/GenBank/DDBJ databases">
        <title>Complete genome sequence and methylome analysis of Pseudomonas mendocina NEB 698.</title>
        <authorList>
            <person name="Morgan R.D."/>
        </authorList>
    </citation>
    <scope>NUCLEOTIDE SEQUENCE [LARGE SCALE GENOMIC DNA]</scope>
    <source>
        <strain evidence="1 2">NEB698</strain>
    </source>
</reference>
<organism evidence="1 2">
    <name type="scientific">Ectopseudomonas mendocina</name>
    <name type="common">Pseudomonas mendocina</name>
    <dbReference type="NCBI Taxonomy" id="300"/>
    <lineage>
        <taxon>Bacteria</taxon>
        <taxon>Pseudomonadati</taxon>
        <taxon>Pseudomonadota</taxon>
        <taxon>Gammaproteobacteria</taxon>
        <taxon>Pseudomonadales</taxon>
        <taxon>Pseudomonadaceae</taxon>
        <taxon>Ectopseudomonas</taxon>
    </lineage>
</organism>
<sequence>MKRRASLALLLCVLSIECLGHQDRVLSLHNDEDITGLPERYSPAALKIERSGGSSESLLQGIQIRISAYTSTLPPCVVKRLNTRHVSHIGLTASWYHDLTLLPPYINVDFYDTGYDPHRWENPRHSILFNLNNAKVVRMTYSRFSTDESRFEFLPIDLSSICDKREIENVVEPASTP</sequence>
<protein>
    <submittedName>
        <fullName evidence="1">Uncharacterized protein</fullName>
    </submittedName>
</protein>